<reference evidence="10" key="1">
    <citation type="submission" date="2013-02" db="EMBL/GenBank/DDBJ databases">
        <authorList>
            <person name="Cross G.A.M."/>
            <person name="Kim H.-S."/>
            <person name="Wickstead B."/>
        </authorList>
    </citation>
    <scope>NUCLEOTIDE SEQUENCE</scope>
    <source>
        <strain evidence="10">Lister 427</strain>
    </source>
</reference>
<keyword evidence="5" id="KW-0472">Membrane</keyword>
<protein>
    <submittedName>
        <fullName evidence="10">Variant surface glycoprotein 2142</fullName>
    </submittedName>
</protein>
<dbReference type="InterPro" id="IPR019609">
    <property type="entry name" value="Variant_surf_glycoprt_trypan_C"/>
</dbReference>
<keyword evidence="3" id="KW-1003">Cell membrane</keyword>
<keyword evidence="6" id="KW-0325">Glycoprotein</keyword>
<evidence type="ECO:0000256" key="2">
    <source>
        <dbReference type="ARBA" id="ARBA00004609"/>
    </source>
</evidence>
<keyword evidence="7" id="KW-0449">Lipoprotein</keyword>
<evidence type="ECO:0000313" key="10">
    <source>
        <dbReference type="EMBL" id="AGH58877.1"/>
    </source>
</evidence>
<comment type="function">
    <text evidence="1">VSG forms a coat on the surface of the parasite. The trypanosome evades the immune response of the host by expressing a series of antigenically distinct VSGs from an estimated 1000 VSG genes.</text>
</comment>
<evidence type="ECO:0000259" key="9">
    <source>
        <dbReference type="Pfam" id="PF10659"/>
    </source>
</evidence>
<dbReference type="EMBL" id="KC611446">
    <property type="protein sequence ID" value="AGH58877.1"/>
    <property type="molecule type" value="Genomic_DNA"/>
</dbReference>
<feature type="non-terminal residue" evidence="10">
    <location>
        <position position="1"/>
    </location>
</feature>
<evidence type="ECO:0000256" key="4">
    <source>
        <dbReference type="ARBA" id="ARBA00022622"/>
    </source>
</evidence>
<sequence>KSGKGAASDNSSSNCYDLDGSGRRQNEFTGNPRGSSAPARTAGCHTAISKLKGTHQAASLMRDAGNNYATATYTPGNLKQAGEPTCNGVDDPHRHTFEELYFSKEQGIPVPKLHLAVNQGCLKTSGGACDGTQSQDAISTELEISDNAKQHGTGTLVSGAPQITTIGALTISSRTDKQRKEQAAAAAAAAKKLNSLPKVADLSTYTADTNFILLVSTLALGKGPSSDLTGKALEVVNTFVKETYCNEQAKFQEKLWQKISATTVAYFDKKGQNTKKLQGLQPLEQYISAAGSAFLKAAKQTTENSNNTKDSADAQKKEGYETSGVNCSSHATQETCTKEHNCKWKNNGCADYSFLVNKKFALMVSAFVSSVAF</sequence>
<keyword evidence="4" id="KW-0336">GPI-anchor</keyword>
<dbReference type="Pfam" id="PF10659">
    <property type="entry name" value="Trypan_glycop_C"/>
    <property type="match status" value="1"/>
</dbReference>
<evidence type="ECO:0000256" key="6">
    <source>
        <dbReference type="ARBA" id="ARBA00023180"/>
    </source>
</evidence>
<dbReference type="GO" id="GO:0005886">
    <property type="term" value="C:plasma membrane"/>
    <property type="evidence" value="ECO:0007669"/>
    <property type="project" value="UniProtKB-SubCell"/>
</dbReference>
<feature type="region of interest" description="Disordered" evidence="8">
    <location>
        <begin position="1"/>
        <end position="41"/>
    </location>
</feature>
<dbReference type="SUPFAM" id="SSF58087">
    <property type="entry name" value="Variant surface glycoprotein (N-terminal domain)"/>
    <property type="match status" value="1"/>
</dbReference>
<comment type="subcellular location">
    <subcellularLocation>
        <location evidence="2">Cell membrane</location>
        <topology evidence="2">Lipid-anchor</topology>
        <topology evidence="2">GPI-anchor</topology>
    </subcellularLocation>
</comment>
<reference evidence="10" key="2">
    <citation type="journal article" date="2014" name="Mol. Biochem. Parasitol.">
        <title>Capturing the variant surface glycoprotein repertoire (the VSGnome) of Trypanosoma brucei Lister 427.</title>
        <authorList>
            <person name="Cross G.A."/>
            <person name="Kim H.S."/>
            <person name="Wickstead B."/>
        </authorList>
    </citation>
    <scope>NUCLEOTIDE SEQUENCE</scope>
    <source>
        <strain evidence="10">Lister 427</strain>
    </source>
</reference>
<evidence type="ECO:0000256" key="8">
    <source>
        <dbReference type="SAM" id="MobiDB-lite"/>
    </source>
</evidence>
<dbReference type="GO" id="GO:0098552">
    <property type="term" value="C:side of membrane"/>
    <property type="evidence" value="ECO:0007669"/>
    <property type="project" value="UniProtKB-KW"/>
</dbReference>
<evidence type="ECO:0000256" key="7">
    <source>
        <dbReference type="ARBA" id="ARBA00023288"/>
    </source>
</evidence>
<evidence type="ECO:0000256" key="5">
    <source>
        <dbReference type="ARBA" id="ARBA00023136"/>
    </source>
</evidence>
<name>M4SVV7_9TRYP</name>
<feature type="domain" description="Trypanosome variant surface glycoprotein C-terminal" evidence="9">
    <location>
        <begin position="303"/>
        <end position="369"/>
    </location>
</feature>
<evidence type="ECO:0000256" key="1">
    <source>
        <dbReference type="ARBA" id="ARBA00002523"/>
    </source>
</evidence>
<proteinExistence type="predicted"/>
<dbReference type="VEuPathDB" id="TriTrypDB:Tb927.5.4730"/>
<dbReference type="VEuPathDB" id="TriTrypDB:Tb1125.5.4730"/>
<accession>M4SVV7</accession>
<organism evidence="10">
    <name type="scientific">Trypanosoma brucei</name>
    <dbReference type="NCBI Taxonomy" id="5691"/>
    <lineage>
        <taxon>Eukaryota</taxon>
        <taxon>Discoba</taxon>
        <taxon>Euglenozoa</taxon>
        <taxon>Kinetoplastea</taxon>
        <taxon>Metakinetoplastina</taxon>
        <taxon>Trypanosomatida</taxon>
        <taxon>Trypanosomatidae</taxon>
        <taxon>Trypanosoma</taxon>
    </lineage>
</organism>
<dbReference type="VEuPathDB" id="TriTrypDB:Tb427_000373000"/>
<dbReference type="AlphaFoldDB" id="M4SVV7"/>
<evidence type="ECO:0000256" key="3">
    <source>
        <dbReference type="ARBA" id="ARBA00022475"/>
    </source>
</evidence>